<name>A0ABY8FWP7_9ACTO</name>
<evidence type="ECO:0000256" key="8">
    <source>
        <dbReference type="ARBA" id="ARBA00023012"/>
    </source>
</evidence>
<evidence type="ECO:0000256" key="9">
    <source>
        <dbReference type="SAM" id="Phobius"/>
    </source>
</evidence>
<feature type="transmembrane region" description="Helical" evidence="9">
    <location>
        <begin position="143"/>
        <end position="163"/>
    </location>
</feature>
<dbReference type="InterPro" id="IPR055558">
    <property type="entry name" value="DUF7134"/>
</dbReference>
<evidence type="ECO:0000256" key="1">
    <source>
        <dbReference type="ARBA" id="ARBA00000085"/>
    </source>
</evidence>
<proteinExistence type="predicted"/>
<reference evidence="13 14" key="1">
    <citation type="submission" date="2023-03" db="EMBL/GenBank/DDBJ databases">
        <title>Complete genome of Arcanobacterium canis strain DSM 25104 isolated in 2010 from a canine otitis externa in Germany.</title>
        <authorList>
            <person name="Borowiak M."/>
            <person name="Kreitlow A."/>
            <person name="Malorny B."/>
            <person name="Laemmler C."/>
            <person name="Prenger-Berninghoff E."/>
            <person name="Ploetz M."/>
            <person name="Abdulmawjood A."/>
        </authorList>
    </citation>
    <scope>NUCLEOTIDE SEQUENCE [LARGE SCALE GENOMIC DNA]</scope>
    <source>
        <strain evidence="13 14">DSM 25104</strain>
    </source>
</reference>
<evidence type="ECO:0000256" key="5">
    <source>
        <dbReference type="ARBA" id="ARBA00022741"/>
    </source>
</evidence>
<protein>
    <recommendedName>
        <fullName evidence="2">histidine kinase</fullName>
        <ecNumber evidence="2">2.7.13.3</ecNumber>
    </recommendedName>
</protein>
<evidence type="ECO:0000259" key="10">
    <source>
        <dbReference type="Pfam" id="PF02518"/>
    </source>
</evidence>
<dbReference type="InterPro" id="IPR003594">
    <property type="entry name" value="HATPase_dom"/>
</dbReference>
<keyword evidence="4" id="KW-0808">Transferase</keyword>
<feature type="domain" description="Signal transduction histidine kinase subgroup 3 dimerisation and phosphoacceptor" evidence="11">
    <location>
        <begin position="196"/>
        <end position="261"/>
    </location>
</feature>
<comment type="catalytic activity">
    <reaction evidence="1">
        <text>ATP + protein L-histidine = ADP + protein N-phospho-L-histidine.</text>
        <dbReference type="EC" id="2.7.13.3"/>
    </reaction>
</comment>
<keyword evidence="6 13" id="KW-0418">Kinase</keyword>
<keyword evidence="7" id="KW-0067">ATP-binding</keyword>
<feature type="domain" description="Histidine kinase/HSP90-like ATPase" evidence="10">
    <location>
        <begin position="307"/>
        <end position="395"/>
    </location>
</feature>
<dbReference type="InterPro" id="IPR036890">
    <property type="entry name" value="HATPase_C_sf"/>
</dbReference>
<keyword evidence="8" id="KW-0902">Two-component regulatory system</keyword>
<feature type="transmembrane region" description="Helical" evidence="9">
    <location>
        <begin position="41"/>
        <end position="65"/>
    </location>
</feature>
<dbReference type="InterPro" id="IPR011712">
    <property type="entry name" value="Sig_transdc_His_kin_sub3_dim/P"/>
</dbReference>
<evidence type="ECO:0000256" key="2">
    <source>
        <dbReference type="ARBA" id="ARBA00012438"/>
    </source>
</evidence>
<keyword evidence="5" id="KW-0547">Nucleotide-binding</keyword>
<keyword evidence="9" id="KW-1133">Transmembrane helix</keyword>
<feature type="transmembrane region" description="Helical" evidence="9">
    <location>
        <begin position="94"/>
        <end position="110"/>
    </location>
</feature>
<dbReference type="RefSeq" id="WP_278012365.1">
    <property type="nucleotide sequence ID" value="NZ_CP121208.1"/>
</dbReference>
<evidence type="ECO:0000313" key="14">
    <source>
        <dbReference type="Proteomes" id="UP001215216"/>
    </source>
</evidence>
<dbReference type="GO" id="GO:0016301">
    <property type="term" value="F:kinase activity"/>
    <property type="evidence" value="ECO:0007669"/>
    <property type="project" value="UniProtKB-KW"/>
</dbReference>
<evidence type="ECO:0000313" key="13">
    <source>
        <dbReference type="EMBL" id="WFM82939.1"/>
    </source>
</evidence>
<dbReference type="PANTHER" id="PTHR24421">
    <property type="entry name" value="NITRATE/NITRITE SENSOR PROTEIN NARX-RELATED"/>
    <property type="match status" value="1"/>
</dbReference>
<organism evidence="13 14">
    <name type="scientific">Arcanobacterium canis</name>
    <dbReference type="NCBI Taxonomy" id="999183"/>
    <lineage>
        <taxon>Bacteria</taxon>
        <taxon>Bacillati</taxon>
        <taxon>Actinomycetota</taxon>
        <taxon>Actinomycetes</taxon>
        <taxon>Actinomycetales</taxon>
        <taxon>Actinomycetaceae</taxon>
        <taxon>Arcanobacterium</taxon>
    </lineage>
</organism>
<keyword evidence="9" id="KW-0472">Membrane</keyword>
<feature type="transmembrane region" description="Helical" evidence="9">
    <location>
        <begin position="12"/>
        <end position="35"/>
    </location>
</feature>
<dbReference type="Gene3D" id="3.30.565.10">
    <property type="entry name" value="Histidine kinase-like ATPase, C-terminal domain"/>
    <property type="match status" value="1"/>
</dbReference>
<keyword evidence="3" id="KW-0597">Phosphoprotein</keyword>
<evidence type="ECO:0000256" key="3">
    <source>
        <dbReference type="ARBA" id="ARBA00022553"/>
    </source>
</evidence>
<dbReference type="CDD" id="cd16917">
    <property type="entry name" value="HATPase_UhpB-NarQ-NarX-like"/>
    <property type="match status" value="1"/>
</dbReference>
<dbReference type="SUPFAM" id="SSF55874">
    <property type="entry name" value="ATPase domain of HSP90 chaperone/DNA topoisomerase II/histidine kinase"/>
    <property type="match status" value="1"/>
</dbReference>
<evidence type="ECO:0000259" key="11">
    <source>
        <dbReference type="Pfam" id="PF07730"/>
    </source>
</evidence>
<dbReference type="EMBL" id="CP121208">
    <property type="protein sequence ID" value="WFM82939.1"/>
    <property type="molecule type" value="Genomic_DNA"/>
</dbReference>
<dbReference type="Gene3D" id="1.20.5.1930">
    <property type="match status" value="1"/>
</dbReference>
<dbReference type="EC" id="2.7.13.3" evidence="2"/>
<keyword evidence="14" id="KW-1185">Reference proteome</keyword>
<sequence>MNKPPEFVEPAQFWTIQGVSPLDAVLALAFALSFIDSFSVAAASWGSLATFALVIIGIVVSCAMVFRRTSPVRSAGVIYACMIVRFIASPTDLIISDLAILFALWTVVAYGPLVVRVAAIVSAIIGGILLTIARIGLLSPPDLIIFFLLAESLIIIVATTGAIRRMRLDKIKTVVLDAHRAKREAERESELAVVEERNRIARDMHDVVAHTLTTVITQADGGLYAAKTNPQAAQKTLDLISHIARDALADMRAIIGVLRAGDDPASPRHPQPDVNDIPSLFDQVQEIGHRAEFHQVGDAYALPTGVGTSLFRICQEAITNSLKYGGDDVGITGTLSWMPTAVTLEVLDDGPGVSITDGRGHGIIGMHERAGAFGGTVTTGAGKTGGFKVTARFPLN</sequence>
<feature type="transmembrane region" description="Helical" evidence="9">
    <location>
        <begin position="117"/>
        <end position="137"/>
    </location>
</feature>
<evidence type="ECO:0000256" key="7">
    <source>
        <dbReference type="ARBA" id="ARBA00022840"/>
    </source>
</evidence>
<dbReference type="Pfam" id="PF02518">
    <property type="entry name" value="HATPase_c"/>
    <property type="match status" value="1"/>
</dbReference>
<dbReference type="Pfam" id="PF23539">
    <property type="entry name" value="DUF7134"/>
    <property type="match status" value="1"/>
</dbReference>
<keyword evidence="9" id="KW-0812">Transmembrane</keyword>
<accession>A0ABY8FWP7</accession>
<evidence type="ECO:0000256" key="6">
    <source>
        <dbReference type="ARBA" id="ARBA00022777"/>
    </source>
</evidence>
<dbReference type="PANTHER" id="PTHR24421:SF10">
    <property type="entry name" value="NITRATE_NITRITE SENSOR PROTEIN NARQ"/>
    <property type="match status" value="1"/>
</dbReference>
<evidence type="ECO:0000256" key="4">
    <source>
        <dbReference type="ARBA" id="ARBA00022679"/>
    </source>
</evidence>
<gene>
    <name evidence="13" type="ORF">P7079_05955</name>
</gene>
<dbReference type="Pfam" id="PF07730">
    <property type="entry name" value="HisKA_3"/>
    <property type="match status" value="1"/>
</dbReference>
<dbReference type="InterPro" id="IPR050482">
    <property type="entry name" value="Sensor_HK_TwoCompSys"/>
</dbReference>
<dbReference type="Proteomes" id="UP001215216">
    <property type="component" value="Chromosome"/>
</dbReference>
<feature type="domain" description="DUF7134" evidence="12">
    <location>
        <begin position="22"/>
        <end position="167"/>
    </location>
</feature>
<evidence type="ECO:0000259" key="12">
    <source>
        <dbReference type="Pfam" id="PF23539"/>
    </source>
</evidence>